<protein>
    <submittedName>
        <fullName evidence="7">General amino acid permease AGP2</fullName>
    </submittedName>
</protein>
<evidence type="ECO:0000259" key="6">
    <source>
        <dbReference type="Pfam" id="PF00324"/>
    </source>
</evidence>
<dbReference type="InterPro" id="IPR050524">
    <property type="entry name" value="APC_YAT"/>
</dbReference>
<organism evidence="7 8">
    <name type="scientific">Penicillium canariense</name>
    <dbReference type="NCBI Taxonomy" id="189055"/>
    <lineage>
        <taxon>Eukaryota</taxon>
        <taxon>Fungi</taxon>
        <taxon>Dikarya</taxon>
        <taxon>Ascomycota</taxon>
        <taxon>Pezizomycotina</taxon>
        <taxon>Eurotiomycetes</taxon>
        <taxon>Eurotiomycetidae</taxon>
        <taxon>Eurotiales</taxon>
        <taxon>Aspergillaceae</taxon>
        <taxon>Penicillium</taxon>
    </lineage>
</organism>
<feature type="transmembrane region" description="Helical" evidence="5">
    <location>
        <begin position="522"/>
        <end position="541"/>
    </location>
</feature>
<accession>A0A9W9HLB1</accession>
<dbReference type="PANTHER" id="PTHR43341">
    <property type="entry name" value="AMINO ACID PERMEASE"/>
    <property type="match status" value="1"/>
</dbReference>
<keyword evidence="8" id="KW-1185">Reference proteome</keyword>
<proteinExistence type="predicted"/>
<dbReference type="OrthoDB" id="10062876at2759"/>
<dbReference type="GO" id="GO:0016020">
    <property type="term" value="C:membrane"/>
    <property type="evidence" value="ECO:0007669"/>
    <property type="project" value="UniProtKB-SubCell"/>
</dbReference>
<reference evidence="7" key="2">
    <citation type="journal article" date="2023" name="IMA Fungus">
        <title>Comparative genomic study of the Penicillium genus elucidates a diverse pangenome and 15 lateral gene transfer events.</title>
        <authorList>
            <person name="Petersen C."/>
            <person name="Sorensen T."/>
            <person name="Nielsen M.R."/>
            <person name="Sondergaard T.E."/>
            <person name="Sorensen J.L."/>
            <person name="Fitzpatrick D.A."/>
            <person name="Frisvad J.C."/>
            <person name="Nielsen K.L."/>
        </authorList>
    </citation>
    <scope>NUCLEOTIDE SEQUENCE</scope>
    <source>
        <strain evidence="7">IBT 26290</strain>
    </source>
</reference>
<evidence type="ECO:0000313" key="7">
    <source>
        <dbReference type="EMBL" id="KAJ5150835.1"/>
    </source>
</evidence>
<name>A0A9W9HLB1_9EURO</name>
<sequence length="613" mass="67879">MRQATRSRFTTDPLFVRLFDVTTRPKDHRMAFLTSKDKGTTTGVLDTLGLKSEGPHDVQEGMMADNADNLQRHLGNRQIQLIAIGGSIGTALFVSIGSGLYHGGPGSLFLAFTIQSIFLAMINNCIAEMTTAFPVSGGFIRLAGKWVDDALGFMVGWNFFFYEALLIPFEISAFTLVLSFWSEKVTEPGPVAGVCAGIILCYAFLNILAVRAYGEAEFWLSGGKVILIFSLFFFTFITMVGGNPQHDAYGFRFWNNPGSFMEYLDTGSLGRFEGFLGSLWSACFAVVGPEYISMVAAEARRPRIYIKNAFKTVYARFGIFFIGGALAVGIVCSSRDPALTKVVNGETGGSSAAASPYVIGMRNMGIAVFPSIVNALLLTSIFSAGNTYTYCAIRTLYGLALEGRAPRILTYTTRKGVPIYCFIIVMIFPLLSFLQVSNSSAIVITWFANLVTAGGLINYITISLTYIFFHRACKAQGIDRRSFSYFGRLQPFCAYAAFIWMVLVTILYGYPSYKPWNVSTFWSDYTMQIVIPPLFLIWKVIKRTKFVRAHEADLVWERPLIDAYEASFTDPPVGFWREVGQVFGFRRIKGGNDKRRTSVINPSSNGVEEGVMA</sequence>
<keyword evidence="4 5" id="KW-0472">Membrane</keyword>
<dbReference type="PIRSF" id="PIRSF006060">
    <property type="entry name" value="AA_transporter"/>
    <property type="match status" value="1"/>
</dbReference>
<evidence type="ECO:0000256" key="5">
    <source>
        <dbReference type="SAM" id="Phobius"/>
    </source>
</evidence>
<dbReference type="PANTHER" id="PTHR43341:SF6">
    <property type="entry name" value="AMINO ACID TRANSPORTER (EUROFUNG)"/>
    <property type="match status" value="1"/>
</dbReference>
<feature type="transmembrane region" description="Helical" evidence="5">
    <location>
        <begin position="225"/>
        <end position="242"/>
    </location>
</feature>
<feature type="transmembrane region" description="Helical" evidence="5">
    <location>
        <begin position="81"/>
        <end position="101"/>
    </location>
</feature>
<evidence type="ECO:0000313" key="8">
    <source>
        <dbReference type="Proteomes" id="UP001149163"/>
    </source>
</evidence>
<dbReference type="GeneID" id="81431387"/>
<comment type="subcellular location">
    <subcellularLocation>
        <location evidence="1">Membrane</location>
        <topology evidence="1">Multi-pass membrane protein</topology>
    </subcellularLocation>
</comment>
<evidence type="ECO:0000256" key="4">
    <source>
        <dbReference type="ARBA" id="ARBA00023136"/>
    </source>
</evidence>
<dbReference type="Pfam" id="PF00324">
    <property type="entry name" value="AA_permease"/>
    <property type="match status" value="1"/>
</dbReference>
<gene>
    <name evidence="7" type="ORF">N7482_010087</name>
</gene>
<comment type="caution">
    <text evidence="7">The sequence shown here is derived from an EMBL/GenBank/DDBJ whole genome shotgun (WGS) entry which is preliminary data.</text>
</comment>
<feature type="transmembrane region" description="Helical" evidence="5">
    <location>
        <begin position="150"/>
        <end position="171"/>
    </location>
</feature>
<evidence type="ECO:0000256" key="2">
    <source>
        <dbReference type="ARBA" id="ARBA00022692"/>
    </source>
</evidence>
<feature type="domain" description="Amino acid permease/ SLC12A" evidence="6">
    <location>
        <begin position="79"/>
        <end position="548"/>
    </location>
</feature>
<dbReference type="InterPro" id="IPR004841">
    <property type="entry name" value="AA-permease/SLC12A_dom"/>
</dbReference>
<dbReference type="Proteomes" id="UP001149163">
    <property type="component" value="Unassembled WGS sequence"/>
</dbReference>
<feature type="transmembrane region" description="Helical" evidence="5">
    <location>
        <begin position="313"/>
        <end position="331"/>
    </location>
</feature>
<reference evidence="7" key="1">
    <citation type="submission" date="2022-11" db="EMBL/GenBank/DDBJ databases">
        <authorList>
            <person name="Petersen C."/>
        </authorList>
    </citation>
    <scope>NUCLEOTIDE SEQUENCE</scope>
    <source>
        <strain evidence="7">IBT 26290</strain>
    </source>
</reference>
<feature type="transmembrane region" description="Helical" evidence="5">
    <location>
        <begin position="107"/>
        <end position="129"/>
    </location>
</feature>
<keyword evidence="3 5" id="KW-1133">Transmembrane helix</keyword>
<dbReference type="EMBL" id="JAPQKN010000008">
    <property type="protein sequence ID" value="KAJ5150835.1"/>
    <property type="molecule type" value="Genomic_DNA"/>
</dbReference>
<feature type="transmembrane region" description="Helical" evidence="5">
    <location>
        <begin position="489"/>
        <end position="510"/>
    </location>
</feature>
<dbReference type="GO" id="GO:0015171">
    <property type="term" value="F:amino acid transmembrane transporter activity"/>
    <property type="evidence" value="ECO:0007669"/>
    <property type="project" value="TreeGrafter"/>
</dbReference>
<feature type="transmembrane region" description="Helical" evidence="5">
    <location>
        <begin position="442"/>
        <end position="469"/>
    </location>
</feature>
<dbReference type="AlphaFoldDB" id="A0A9W9HLB1"/>
<evidence type="ECO:0000256" key="1">
    <source>
        <dbReference type="ARBA" id="ARBA00004141"/>
    </source>
</evidence>
<feature type="transmembrane region" description="Helical" evidence="5">
    <location>
        <begin position="191"/>
        <end position="213"/>
    </location>
</feature>
<feature type="transmembrane region" description="Helical" evidence="5">
    <location>
        <begin position="364"/>
        <end position="384"/>
    </location>
</feature>
<feature type="transmembrane region" description="Helical" evidence="5">
    <location>
        <begin position="274"/>
        <end position="292"/>
    </location>
</feature>
<dbReference type="RefSeq" id="XP_056538168.1">
    <property type="nucleotide sequence ID" value="XM_056692211.1"/>
</dbReference>
<evidence type="ECO:0000256" key="3">
    <source>
        <dbReference type="ARBA" id="ARBA00022989"/>
    </source>
</evidence>
<feature type="transmembrane region" description="Helical" evidence="5">
    <location>
        <begin position="417"/>
        <end position="436"/>
    </location>
</feature>
<dbReference type="Gene3D" id="1.20.1740.10">
    <property type="entry name" value="Amino acid/polyamine transporter I"/>
    <property type="match status" value="1"/>
</dbReference>
<keyword evidence="2 5" id="KW-0812">Transmembrane</keyword>